<gene>
    <name evidence="1" type="ORF">ACJDTP_13550</name>
</gene>
<keyword evidence="2" id="KW-1185">Reference proteome</keyword>
<reference evidence="1 2" key="1">
    <citation type="submission" date="2024-11" db="EMBL/GenBank/DDBJ databases">
        <authorList>
            <person name="Heng Y.C."/>
            <person name="Lim A.C.H."/>
            <person name="Lee J.K.Y."/>
            <person name="Kittelmann S."/>
        </authorList>
    </citation>
    <scope>NUCLEOTIDE SEQUENCE [LARGE SCALE GENOMIC DNA]</scope>
    <source>
        <strain evidence="1 2">WILCCON 0112</strain>
    </source>
</reference>
<proteinExistence type="predicted"/>
<comment type="caution">
    <text evidence="1">The sequence shown here is derived from an EMBL/GenBank/DDBJ whole genome shotgun (WGS) entry which is preliminary data.</text>
</comment>
<sequence length="52" mass="5588">MICVSKSFANASVNGYHSIGIIKSNRVIYPASIKTGVDNFPEYINSKLGLVA</sequence>
<evidence type="ECO:0000313" key="1">
    <source>
        <dbReference type="EMBL" id="MFL0166097.1"/>
    </source>
</evidence>
<evidence type="ECO:0000313" key="2">
    <source>
        <dbReference type="Proteomes" id="UP001623600"/>
    </source>
</evidence>
<protein>
    <submittedName>
        <fullName evidence="1">Uncharacterized protein</fullName>
    </submittedName>
</protein>
<dbReference type="Proteomes" id="UP001623600">
    <property type="component" value="Unassembled WGS sequence"/>
</dbReference>
<accession>A0ABW8S7C9</accession>
<name>A0ABW8S7C9_9CLOT</name>
<dbReference type="EMBL" id="JBJIAB010000016">
    <property type="protein sequence ID" value="MFL0166097.1"/>
    <property type="molecule type" value="Genomic_DNA"/>
</dbReference>
<organism evidence="1 2">
    <name type="scientific">Candidatus Clostridium helianthi</name>
    <dbReference type="NCBI Taxonomy" id="3381660"/>
    <lineage>
        <taxon>Bacteria</taxon>
        <taxon>Bacillati</taxon>
        <taxon>Bacillota</taxon>
        <taxon>Clostridia</taxon>
        <taxon>Eubacteriales</taxon>
        <taxon>Clostridiaceae</taxon>
        <taxon>Clostridium</taxon>
    </lineage>
</organism>